<feature type="transmembrane region" description="Helical" evidence="1">
    <location>
        <begin position="40"/>
        <end position="61"/>
    </location>
</feature>
<dbReference type="PROSITE" id="PS50072">
    <property type="entry name" value="CSA_PPIASE_2"/>
    <property type="match status" value="1"/>
</dbReference>
<keyword evidence="3" id="KW-0413">Isomerase</keyword>
<dbReference type="Proteomes" id="UP000237983">
    <property type="component" value="Unassembled WGS sequence"/>
</dbReference>
<dbReference type="SUPFAM" id="SSF50891">
    <property type="entry name" value="Cyclophilin-like"/>
    <property type="match status" value="1"/>
</dbReference>
<keyword evidence="1" id="KW-1133">Transmembrane helix</keyword>
<gene>
    <name evidence="3" type="ORF">B0I08_101493</name>
</gene>
<evidence type="ECO:0000313" key="4">
    <source>
        <dbReference type="Proteomes" id="UP000237983"/>
    </source>
</evidence>
<dbReference type="EMBL" id="PVTL01000001">
    <property type="protein sequence ID" value="PRY70359.1"/>
    <property type="molecule type" value="Genomic_DNA"/>
</dbReference>
<dbReference type="OrthoDB" id="5507614at2"/>
<proteinExistence type="predicted"/>
<dbReference type="InterPro" id="IPR002130">
    <property type="entry name" value="Cyclophilin-type_PPIase_dom"/>
</dbReference>
<comment type="caution">
    <text evidence="3">The sequence shown here is derived from an EMBL/GenBank/DDBJ whole genome shotgun (WGS) entry which is preliminary data.</text>
</comment>
<feature type="domain" description="PPIase cyclophilin-type" evidence="2">
    <location>
        <begin position="109"/>
        <end position="258"/>
    </location>
</feature>
<dbReference type="GO" id="GO:0003755">
    <property type="term" value="F:peptidyl-prolyl cis-trans isomerase activity"/>
    <property type="evidence" value="ECO:0007669"/>
    <property type="project" value="InterPro"/>
</dbReference>
<sequence>MAPSKNTEREVREARDRLRRYNARQAVNAHRIKRRRRDNIIAVVGLVVIAALATTAQVLYFSGGPGTPEPTASATSTPEASLNVGEVPSPDVAEARTWTGTLTINDIPLAVSLDGAAAPQAVASVITDAANGYYDGSTCHRLVNTESLKTLQCGSVDGTGAIDTTYSFGPIENAPADGLYPTGTIALANGGTAYSQDHQFFIILGDSVLPTEGGGYTVIGTVTSGLDILQSTVADAGIVDGAEDGSPVVATTISGFTVQ</sequence>
<dbReference type="RefSeq" id="WP_106209436.1">
    <property type="nucleotide sequence ID" value="NZ_PVTL01000001.1"/>
</dbReference>
<evidence type="ECO:0000313" key="3">
    <source>
        <dbReference type="EMBL" id="PRY70359.1"/>
    </source>
</evidence>
<protein>
    <submittedName>
        <fullName evidence="3">Peptidyl-prolyl cis-trans isomerase B (Cyclophilin B)</fullName>
    </submittedName>
</protein>
<keyword evidence="1" id="KW-0812">Transmembrane</keyword>
<accession>A0A2T0VJJ3</accession>
<reference evidence="3 4" key="1">
    <citation type="submission" date="2018-03" db="EMBL/GenBank/DDBJ databases">
        <title>Genomic Encyclopedia of Type Strains, Phase III (KMG-III): the genomes of soil and plant-associated and newly described type strains.</title>
        <authorList>
            <person name="Whitman W."/>
        </authorList>
    </citation>
    <scope>NUCLEOTIDE SEQUENCE [LARGE SCALE GENOMIC DNA]</scope>
    <source>
        <strain evidence="3 4">CGMCC 1.12484</strain>
    </source>
</reference>
<dbReference type="InterPro" id="IPR029000">
    <property type="entry name" value="Cyclophilin-like_dom_sf"/>
</dbReference>
<dbReference type="Gene3D" id="2.40.100.10">
    <property type="entry name" value="Cyclophilin-like"/>
    <property type="match status" value="1"/>
</dbReference>
<organism evidence="3 4">
    <name type="scientific">Glaciihabitans tibetensis</name>
    <dbReference type="NCBI Taxonomy" id="1266600"/>
    <lineage>
        <taxon>Bacteria</taxon>
        <taxon>Bacillati</taxon>
        <taxon>Actinomycetota</taxon>
        <taxon>Actinomycetes</taxon>
        <taxon>Micrococcales</taxon>
        <taxon>Microbacteriaceae</taxon>
        <taxon>Glaciihabitans</taxon>
    </lineage>
</organism>
<keyword evidence="1" id="KW-0472">Membrane</keyword>
<keyword evidence="4" id="KW-1185">Reference proteome</keyword>
<dbReference type="Pfam" id="PF00160">
    <property type="entry name" value="Pro_isomerase"/>
    <property type="match status" value="1"/>
</dbReference>
<name>A0A2T0VJJ3_9MICO</name>
<evidence type="ECO:0000259" key="2">
    <source>
        <dbReference type="PROSITE" id="PS50072"/>
    </source>
</evidence>
<dbReference type="AlphaFoldDB" id="A0A2T0VJJ3"/>
<evidence type="ECO:0000256" key="1">
    <source>
        <dbReference type="SAM" id="Phobius"/>
    </source>
</evidence>